<evidence type="ECO:0000313" key="7">
    <source>
        <dbReference type="Proteomes" id="UP000813461"/>
    </source>
</evidence>
<evidence type="ECO:0000256" key="2">
    <source>
        <dbReference type="ARBA" id="ARBA00022771"/>
    </source>
</evidence>
<keyword evidence="2 4" id="KW-0863">Zinc-finger</keyword>
<evidence type="ECO:0000256" key="4">
    <source>
        <dbReference type="PROSITE-ProRule" id="PRU00134"/>
    </source>
</evidence>
<keyword evidence="1" id="KW-0479">Metal-binding</keyword>
<reference evidence="6" key="1">
    <citation type="journal article" date="2021" name="Nat. Commun.">
        <title>Genetic determinants of endophytism in the Arabidopsis root mycobiome.</title>
        <authorList>
            <person name="Mesny F."/>
            <person name="Miyauchi S."/>
            <person name="Thiergart T."/>
            <person name="Pickel B."/>
            <person name="Atanasova L."/>
            <person name="Karlsson M."/>
            <person name="Huettel B."/>
            <person name="Barry K.W."/>
            <person name="Haridas S."/>
            <person name="Chen C."/>
            <person name="Bauer D."/>
            <person name="Andreopoulos W."/>
            <person name="Pangilinan J."/>
            <person name="LaButti K."/>
            <person name="Riley R."/>
            <person name="Lipzen A."/>
            <person name="Clum A."/>
            <person name="Drula E."/>
            <person name="Henrissat B."/>
            <person name="Kohler A."/>
            <person name="Grigoriev I.V."/>
            <person name="Martin F.M."/>
            <person name="Hacquard S."/>
        </authorList>
    </citation>
    <scope>NUCLEOTIDE SEQUENCE</scope>
    <source>
        <strain evidence="6">MPI-SDFR-AT-0120</strain>
    </source>
</reference>
<comment type="caution">
    <text evidence="6">The sequence shown here is derived from an EMBL/GenBank/DDBJ whole genome shotgun (WGS) entry which is preliminary data.</text>
</comment>
<dbReference type="InterPro" id="IPR002893">
    <property type="entry name" value="Znf_MYND"/>
</dbReference>
<dbReference type="EMBL" id="JAGMVJ010000004">
    <property type="protein sequence ID" value="KAH7091650.1"/>
    <property type="molecule type" value="Genomic_DNA"/>
</dbReference>
<protein>
    <recommendedName>
        <fullName evidence="5">MYND-type domain-containing protein</fullName>
    </recommendedName>
</protein>
<keyword evidence="3" id="KW-0862">Zinc</keyword>
<dbReference type="Proteomes" id="UP000813461">
    <property type="component" value="Unassembled WGS sequence"/>
</dbReference>
<organism evidence="6 7">
    <name type="scientific">Paraphoma chrysanthemicola</name>
    <dbReference type="NCBI Taxonomy" id="798071"/>
    <lineage>
        <taxon>Eukaryota</taxon>
        <taxon>Fungi</taxon>
        <taxon>Dikarya</taxon>
        <taxon>Ascomycota</taxon>
        <taxon>Pezizomycotina</taxon>
        <taxon>Dothideomycetes</taxon>
        <taxon>Pleosporomycetidae</taxon>
        <taxon>Pleosporales</taxon>
        <taxon>Pleosporineae</taxon>
        <taxon>Phaeosphaeriaceae</taxon>
        <taxon>Paraphoma</taxon>
    </lineage>
</organism>
<dbReference type="PROSITE" id="PS50865">
    <property type="entry name" value="ZF_MYND_2"/>
    <property type="match status" value="1"/>
</dbReference>
<gene>
    <name evidence="6" type="ORF">FB567DRAFT_617312</name>
</gene>
<dbReference type="AlphaFoldDB" id="A0A8K0RFS8"/>
<proteinExistence type="predicted"/>
<evidence type="ECO:0000259" key="5">
    <source>
        <dbReference type="PROSITE" id="PS50865"/>
    </source>
</evidence>
<keyword evidence="7" id="KW-1185">Reference proteome</keyword>
<dbReference type="Pfam" id="PF01753">
    <property type="entry name" value="zf-MYND"/>
    <property type="match status" value="1"/>
</dbReference>
<dbReference type="Gene3D" id="6.10.140.2220">
    <property type="match status" value="1"/>
</dbReference>
<sequence length="399" mass="45312">MTGHAGSKLCTVCDNSGELACSGCKSIHYCSKACQKVDWPIHKIICKDYAHFINTRPDADHHSAIYFNPSDTSPCFVWLRYDLGHIHPDIDQLVKFGVSRERIEADGLTMVANNPILTRHIEPHHIFLALPEAKLMCSCCNTDKAPNGSLAKINTELPGFLRGPVLAMGTYCDSDDKKETTSLDLGPLDFRHIVDQLRMMYCMCEDDNRCLLEGKDIKAVRLNCDGDHFYLDRPMFEAVAEPKSTLLMESEIPTPVADRIGMELIVKKVPPAIAWRDSLRPCRMENKWGQSLNPPRSSLNTGSLVLARKDGKPLHPVHVHALFTYTVITLREPSYPKNACITIDMLLPSRLNKVSKEDFEQWYPKMWQMFPFGRAFVPSPFEITEDFEDKDPDFNLRRI</sequence>
<evidence type="ECO:0000256" key="1">
    <source>
        <dbReference type="ARBA" id="ARBA00022723"/>
    </source>
</evidence>
<dbReference type="OrthoDB" id="437457at2759"/>
<evidence type="ECO:0000313" key="6">
    <source>
        <dbReference type="EMBL" id="KAH7091650.1"/>
    </source>
</evidence>
<dbReference type="SUPFAM" id="SSF144232">
    <property type="entry name" value="HIT/MYND zinc finger-like"/>
    <property type="match status" value="1"/>
</dbReference>
<accession>A0A8K0RFS8</accession>
<evidence type="ECO:0000256" key="3">
    <source>
        <dbReference type="ARBA" id="ARBA00022833"/>
    </source>
</evidence>
<name>A0A8K0RFS8_9PLEO</name>
<dbReference type="PROSITE" id="PS01360">
    <property type="entry name" value="ZF_MYND_1"/>
    <property type="match status" value="1"/>
</dbReference>
<feature type="domain" description="MYND-type" evidence="5">
    <location>
        <begin position="10"/>
        <end position="46"/>
    </location>
</feature>
<dbReference type="GO" id="GO:0008270">
    <property type="term" value="F:zinc ion binding"/>
    <property type="evidence" value="ECO:0007669"/>
    <property type="project" value="UniProtKB-KW"/>
</dbReference>